<name>A0A4Y2K318_ARAVE</name>
<gene>
    <name evidence="1" type="ORF">AVEN_79652_1</name>
</gene>
<accession>A0A4Y2K318</accession>
<organism evidence="1 2">
    <name type="scientific">Araneus ventricosus</name>
    <name type="common">Orbweaver spider</name>
    <name type="synonym">Epeira ventricosa</name>
    <dbReference type="NCBI Taxonomy" id="182803"/>
    <lineage>
        <taxon>Eukaryota</taxon>
        <taxon>Metazoa</taxon>
        <taxon>Ecdysozoa</taxon>
        <taxon>Arthropoda</taxon>
        <taxon>Chelicerata</taxon>
        <taxon>Arachnida</taxon>
        <taxon>Araneae</taxon>
        <taxon>Araneomorphae</taxon>
        <taxon>Entelegynae</taxon>
        <taxon>Araneoidea</taxon>
        <taxon>Araneidae</taxon>
        <taxon>Araneus</taxon>
    </lineage>
</organism>
<reference evidence="1 2" key="1">
    <citation type="journal article" date="2019" name="Sci. Rep.">
        <title>Orb-weaving spider Araneus ventricosus genome elucidates the spidroin gene catalogue.</title>
        <authorList>
            <person name="Kono N."/>
            <person name="Nakamura H."/>
            <person name="Ohtoshi R."/>
            <person name="Moran D.A.P."/>
            <person name="Shinohara A."/>
            <person name="Yoshida Y."/>
            <person name="Fujiwara M."/>
            <person name="Mori M."/>
            <person name="Tomita M."/>
            <person name="Arakawa K."/>
        </authorList>
    </citation>
    <scope>NUCLEOTIDE SEQUENCE [LARGE SCALE GENOMIC DNA]</scope>
</reference>
<comment type="caution">
    <text evidence="1">The sequence shown here is derived from an EMBL/GenBank/DDBJ whole genome shotgun (WGS) entry which is preliminary data.</text>
</comment>
<evidence type="ECO:0000313" key="1">
    <source>
        <dbReference type="EMBL" id="GBM96724.1"/>
    </source>
</evidence>
<dbReference type="AlphaFoldDB" id="A0A4Y2K318"/>
<protein>
    <submittedName>
        <fullName evidence="1">Uncharacterized protein</fullName>
    </submittedName>
</protein>
<keyword evidence="2" id="KW-1185">Reference proteome</keyword>
<proteinExistence type="predicted"/>
<dbReference type="Proteomes" id="UP000499080">
    <property type="component" value="Unassembled WGS sequence"/>
</dbReference>
<sequence>MWSSTNSTSSPLISKPMELYKSTIDCTACVGSVGKGSNPSKSVSHAHILAIISFQVEKDASLSRRKYDSPFAFTKLAAWSLGTTAKFDAS</sequence>
<dbReference type="EMBL" id="BGPR01004170">
    <property type="protein sequence ID" value="GBM96724.1"/>
    <property type="molecule type" value="Genomic_DNA"/>
</dbReference>
<evidence type="ECO:0000313" key="2">
    <source>
        <dbReference type="Proteomes" id="UP000499080"/>
    </source>
</evidence>